<comment type="subcellular location">
    <subcellularLocation>
        <location evidence="3">Cytoplasm</location>
    </subcellularLocation>
    <subcellularLocation>
        <location evidence="2">Nucleus</location>
    </subcellularLocation>
</comment>
<dbReference type="STRING" id="282301.A0A267ELE5"/>
<evidence type="ECO:0000256" key="3">
    <source>
        <dbReference type="ARBA" id="ARBA00004496"/>
    </source>
</evidence>
<accession>A0A267ELE5</accession>
<comment type="function">
    <text evidence="11">Phosphatase that hydrolyzes imidodiphosphate, 3-phosphohistidine and 6-phospholysine. Has broad substrate specificity and can also hydrolyze inorganic diphosphate, but with lower efficiency.</text>
</comment>
<organism evidence="14 15">
    <name type="scientific">Macrostomum lignano</name>
    <dbReference type="NCBI Taxonomy" id="282301"/>
    <lineage>
        <taxon>Eukaryota</taxon>
        <taxon>Metazoa</taxon>
        <taxon>Spiralia</taxon>
        <taxon>Lophotrochozoa</taxon>
        <taxon>Platyhelminthes</taxon>
        <taxon>Rhabditophora</taxon>
        <taxon>Macrostomorpha</taxon>
        <taxon>Macrostomida</taxon>
        <taxon>Macrostomidae</taxon>
        <taxon>Macrostomum</taxon>
    </lineage>
</organism>
<evidence type="ECO:0000256" key="12">
    <source>
        <dbReference type="ARBA" id="ARBA00039357"/>
    </source>
</evidence>
<proteinExistence type="inferred from homology"/>
<keyword evidence="15" id="KW-1185">Reference proteome</keyword>
<gene>
    <name evidence="14" type="ORF">BOX15_Mlig001451g1</name>
</gene>
<dbReference type="NCBIfam" id="TIGR01458">
    <property type="entry name" value="HAD-SF-IIA-hyp3"/>
    <property type="match status" value="1"/>
</dbReference>
<dbReference type="EMBL" id="NIVC01001946">
    <property type="protein sequence ID" value="PAA62360.1"/>
    <property type="molecule type" value="Genomic_DNA"/>
</dbReference>
<keyword evidence="10" id="KW-0539">Nucleus</keyword>
<dbReference type="Proteomes" id="UP000215902">
    <property type="component" value="Unassembled WGS sequence"/>
</dbReference>
<evidence type="ECO:0000256" key="6">
    <source>
        <dbReference type="ARBA" id="ARBA00022490"/>
    </source>
</evidence>
<evidence type="ECO:0000313" key="14">
    <source>
        <dbReference type="EMBL" id="PAA62360.1"/>
    </source>
</evidence>
<reference evidence="14 15" key="1">
    <citation type="submission" date="2017-06" db="EMBL/GenBank/DDBJ databases">
        <title>A platform for efficient transgenesis in Macrostomum lignano, a flatworm model organism for stem cell research.</title>
        <authorList>
            <person name="Berezikov E."/>
        </authorList>
    </citation>
    <scope>NUCLEOTIDE SEQUENCE [LARGE SCALE GENOMIC DNA]</scope>
    <source>
        <strain evidence="14">DV1</strain>
        <tissue evidence="14">Whole organism</tissue>
    </source>
</reference>
<dbReference type="GO" id="GO:0004427">
    <property type="term" value="F:inorganic diphosphate phosphatase activity"/>
    <property type="evidence" value="ECO:0007669"/>
    <property type="project" value="UniProtKB-EC"/>
</dbReference>
<dbReference type="Pfam" id="PF13344">
    <property type="entry name" value="Hydrolase_6"/>
    <property type="match status" value="1"/>
</dbReference>
<dbReference type="AlphaFoldDB" id="A0A267ELE5"/>
<dbReference type="SUPFAM" id="SSF56784">
    <property type="entry name" value="HAD-like"/>
    <property type="match status" value="1"/>
</dbReference>
<dbReference type="GO" id="GO:0016791">
    <property type="term" value="F:phosphatase activity"/>
    <property type="evidence" value="ECO:0007669"/>
    <property type="project" value="InterPro"/>
</dbReference>
<comment type="catalytic activity">
    <reaction evidence="13">
        <text>diphosphate + H2O = 2 phosphate + H(+)</text>
        <dbReference type="Rhea" id="RHEA:24576"/>
        <dbReference type="ChEBI" id="CHEBI:15377"/>
        <dbReference type="ChEBI" id="CHEBI:15378"/>
        <dbReference type="ChEBI" id="CHEBI:33019"/>
        <dbReference type="ChEBI" id="CHEBI:43474"/>
        <dbReference type="EC" id="3.6.1.1"/>
    </reaction>
</comment>
<keyword evidence="7" id="KW-0479">Metal-binding</keyword>
<dbReference type="InterPro" id="IPR036412">
    <property type="entry name" value="HAD-like_sf"/>
</dbReference>
<evidence type="ECO:0000256" key="9">
    <source>
        <dbReference type="ARBA" id="ARBA00022842"/>
    </source>
</evidence>
<comment type="cofactor">
    <cofactor evidence="1">
        <name>Mg(2+)</name>
        <dbReference type="ChEBI" id="CHEBI:18420"/>
    </cofactor>
</comment>
<dbReference type="InterPro" id="IPR023214">
    <property type="entry name" value="HAD_sf"/>
</dbReference>
<protein>
    <recommendedName>
        <fullName evidence="12">Phospholysine phosphohistidine inorganic pyrophosphate phosphatase</fullName>
        <ecNumber evidence="5">3.6.1.1</ecNumber>
    </recommendedName>
</protein>
<evidence type="ECO:0000256" key="13">
    <source>
        <dbReference type="ARBA" id="ARBA00047820"/>
    </source>
</evidence>
<sequence length="275" mass="28783">MASHLLRSAKGLLCDISGVLYDPDGSGGRLIEGSIEAVKRLKDARFPLKFVTNESQTTRAGLTAKLQHLGFSVTEEDILSPVTAVRAVLKERNWKAHLLVHEDCLPELQDVAATAADPVDCVVLGDASDGFSYAALNAAFQRLMTPAARGGGQPVGLLSLGMGRYYRQAEQLHLDVGAFARALEFASGSTVEVVGKPSAAFFGAGVKALGLDGAAAVVMVGDDIVSDVGGAMAAGLLGVQVRTGKFRPSADEPHPSVTPTAYVDDLKQLVDILLN</sequence>
<keyword evidence="8" id="KW-0378">Hydrolase</keyword>
<dbReference type="GO" id="GO:0005829">
    <property type="term" value="C:cytosol"/>
    <property type="evidence" value="ECO:0007669"/>
    <property type="project" value="TreeGrafter"/>
</dbReference>
<evidence type="ECO:0000313" key="15">
    <source>
        <dbReference type="Proteomes" id="UP000215902"/>
    </source>
</evidence>
<keyword evidence="9" id="KW-0460">Magnesium</keyword>
<evidence type="ECO:0000256" key="11">
    <source>
        <dbReference type="ARBA" id="ARBA00037258"/>
    </source>
</evidence>
<keyword evidence="6" id="KW-0963">Cytoplasm</keyword>
<evidence type="ECO:0000256" key="1">
    <source>
        <dbReference type="ARBA" id="ARBA00001946"/>
    </source>
</evidence>
<evidence type="ECO:0000256" key="5">
    <source>
        <dbReference type="ARBA" id="ARBA00012146"/>
    </source>
</evidence>
<dbReference type="PANTHER" id="PTHR19288:SF44">
    <property type="entry name" value="PHOSPHOLYSINE PHOSPHOHISTIDINE INORGANIC PYROPHOSPHATE PHOSPHATASE"/>
    <property type="match status" value="1"/>
</dbReference>
<dbReference type="InterPro" id="IPR006357">
    <property type="entry name" value="HAD-SF_hydro_IIA"/>
</dbReference>
<dbReference type="EC" id="3.6.1.1" evidence="5"/>
<dbReference type="Gene3D" id="3.40.50.1000">
    <property type="entry name" value="HAD superfamily/HAD-like"/>
    <property type="match status" value="2"/>
</dbReference>
<dbReference type="OrthoDB" id="426235at2759"/>
<evidence type="ECO:0000256" key="4">
    <source>
        <dbReference type="ARBA" id="ARBA00007958"/>
    </source>
</evidence>
<dbReference type="PANTHER" id="PTHR19288">
    <property type="entry name" value="4-NITROPHENYLPHOSPHATASE-RELATED"/>
    <property type="match status" value="1"/>
</dbReference>
<evidence type="ECO:0000256" key="2">
    <source>
        <dbReference type="ARBA" id="ARBA00004123"/>
    </source>
</evidence>
<evidence type="ECO:0000256" key="10">
    <source>
        <dbReference type="ARBA" id="ARBA00023242"/>
    </source>
</evidence>
<dbReference type="GO" id="GO:0046872">
    <property type="term" value="F:metal ion binding"/>
    <property type="evidence" value="ECO:0007669"/>
    <property type="project" value="UniProtKB-KW"/>
</dbReference>
<name>A0A267ELE5_9PLAT</name>
<dbReference type="Pfam" id="PF13242">
    <property type="entry name" value="Hydrolase_like"/>
    <property type="match status" value="1"/>
</dbReference>
<evidence type="ECO:0000256" key="8">
    <source>
        <dbReference type="ARBA" id="ARBA00022801"/>
    </source>
</evidence>
<evidence type="ECO:0000256" key="7">
    <source>
        <dbReference type="ARBA" id="ARBA00022723"/>
    </source>
</evidence>
<dbReference type="InterPro" id="IPR006355">
    <property type="entry name" value="LHPP/HDHD2"/>
</dbReference>
<comment type="similarity">
    <text evidence="4">Belongs to the HAD-like hydrolase superfamily.</text>
</comment>
<comment type="caution">
    <text evidence="14">The sequence shown here is derived from an EMBL/GenBank/DDBJ whole genome shotgun (WGS) entry which is preliminary data.</text>
</comment>
<dbReference type="GO" id="GO:0005634">
    <property type="term" value="C:nucleus"/>
    <property type="evidence" value="ECO:0007669"/>
    <property type="project" value="UniProtKB-SubCell"/>
</dbReference>